<evidence type="ECO:0000313" key="5">
    <source>
        <dbReference type="Proteomes" id="UP000231655"/>
    </source>
</evidence>
<dbReference type="AlphaFoldDB" id="A0A285JA41"/>
<dbReference type="EMBL" id="PGTD01000012">
    <property type="protein sequence ID" value="PJE30797.1"/>
    <property type="molecule type" value="Genomic_DNA"/>
</dbReference>
<keyword evidence="2" id="KW-1133">Transmembrane helix</keyword>
<dbReference type="Proteomes" id="UP000231702">
    <property type="component" value="Unassembled WGS sequence"/>
</dbReference>
<evidence type="ECO:0000313" key="4">
    <source>
        <dbReference type="EMBL" id="SNY57082.1"/>
    </source>
</evidence>
<organism evidence="4 5">
    <name type="scientific">Pseudooceanicola antarcticus</name>
    <dbReference type="NCBI Taxonomy" id="1247613"/>
    <lineage>
        <taxon>Bacteria</taxon>
        <taxon>Pseudomonadati</taxon>
        <taxon>Pseudomonadota</taxon>
        <taxon>Alphaproteobacteria</taxon>
        <taxon>Rhodobacterales</taxon>
        <taxon>Paracoccaceae</taxon>
        <taxon>Pseudooceanicola</taxon>
    </lineage>
</organism>
<keyword evidence="2" id="KW-0812">Transmembrane</keyword>
<name>A0A285JA41_9RHOB</name>
<dbReference type="Proteomes" id="UP000231655">
    <property type="component" value="Unassembled WGS sequence"/>
</dbReference>
<reference evidence="3 6" key="2">
    <citation type="journal article" date="2018" name="Int. J. Syst. Evol. Microbiol.">
        <title>Pseudooceanicola lipolyticus sp. nov., a marine alphaproteobacterium, reclassification of Oceanicola flagellatus as Pseudooceanicola flagellatus comb. nov. and emended description of the genus Pseudooceanicola.</title>
        <authorList>
            <person name="Huang M.-M."/>
            <person name="Guo L.-L."/>
            <person name="Wu Y.-H."/>
            <person name="Lai Q.-L."/>
            <person name="Shao Z.-Z."/>
            <person name="Wang C.-S."/>
            <person name="Wu M."/>
            <person name="Xu X.-W."/>
        </authorList>
    </citation>
    <scope>NUCLEOTIDE SEQUENCE [LARGE SCALE GENOMIC DNA]</scope>
    <source>
        <strain evidence="3 6">Ar-45</strain>
    </source>
</reference>
<evidence type="ECO:0000313" key="3">
    <source>
        <dbReference type="EMBL" id="PJE30797.1"/>
    </source>
</evidence>
<reference evidence="4 5" key="1">
    <citation type="submission" date="2017-09" db="EMBL/GenBank/DDBJ databases">
        <authorList>
            <person name="Ehlers B."/>
            <person name="Leendertz F.H."/>
        </authorList>
    </citation>
    <scope>NUCLEOTIDE SEQUENCE [LARGE SCALE GENOMIC DNA]</scope>
    <source>
        <strain evidence="4 5">CGMCC 1.12662</strain>
    </source>
</reference>
<sequence>MSTPENPETGPETSPPGAPRARLGAGLRILLFASLALNLAVVGLIIGFLTRAPFRPPPRPDQVGGALTFALTEKDRRIIGREVFRAMRRGENENRTRRAEYAAVLAALRAEPFEPEALRGSFELQRQAAMRLQVAGQRALMDRILQMSPEERAAFADRLEQGLKRRDEKPPRNPPPRD</sequence>
<feature type="transmembrane region" description="Helical" evidence="2">
    <location>
        <begin position="29"/>
        <end position="49"/>
    </location>
</feature>
<dbReference type="EMBL" id="OBEA01000007">
    <property type="protein sequence ID" value="SNY57082.1"/>
    <property type="molecule type" value="Genomic_DNA"/>
</dbReference>
<evidence type="ECO:0000256" key="1">
    <source>
        <dbReference type="SAM" id="MobiDB-lite"/>
    </source>
</evidence>
<proteinExistence type="predicted"/>
<keyword evidence="2" id="KW-0472">Membrane</keyword>
<evidence type="ECO:0000313" key="6">
    <source>
        <dbReference type="Proteomes" id="UP000231702"/>
    </source>
</evidence>
<dbReference type="InterPro" id="IPR025961">
    <property type="entry name" value="Metal_resist"/>
</dbReference>
<gene>
    <name evidence="3" type="ORF">CVM39_04960</name>
    <name evidence="4" type="ORF">SAMN06297129_3323</name>
</gene>
<evidence type="ECO:0000256" key="2">
    <source>
        <dbReference type="SAM" id="Phobius"/>
    </source>
</evidence>
<feature type="region of interest" description="Disordered" evidence="1">
    <location>
        <begin position="156"/>
        <end position="178"/>
    </location>
</feature>
<dbReference type="RefSeq" id="WP_097147025.1">
    <property type="nucleotide sequence ID" value="NZ_OBEA01000007.1"/>
</dbReference>
<keyword evidence="6" id="KW-1185">Reference proteome</keyword>
<protein>
    <submittedName>
        <fullName evidence="4">Uncharacterized membrane protein</fullName>
    </submittedName>
</protein>
<dbReference type="Pfam" id="PF13801">
    <property type="entry name" value="Metal_resist"/>
    <property type="match status" value="1"/>
</dbReference>
<dbReference type="OrthoDB" id="7876971at2"/>
<accession>A0A285JA41</accession>